<feature type="domain" description="Radical SAM core" evidence="17">
    <location>
        <begin position="49"/>
        <end position="285"/>
    </location>
</feature>
<evidence type="ECO:0000256" key="13">
    <source>
        <dbReference type="ARBA" id="ARBA00048321"/>
    </source>
</evidence>
<feature type="binding site" evidence="16">
    <location>
        <position position="64"/>
    </location>
    <ligand>
        <name>[4Fe-4S] cluster</name>
        <dbReference type="ChEBI" id="CHEBI:49883"/>
        <note>4Fe-4S-S-AdoMet</note>
    </ligand>
</feature>
<feature type="binding site" evidence="16">
    <location>
        <position position="71"/>
    </location>
    <ligand>
        <name>[4Fe-4S] cluster</name>
        <dbReference type="ChEBI" id="CHEBI:49883"/>
        <note>4Fe-4S-S-AdoMet</note>
    </ligand>
</feature>
<evidence type="ECO:0000256" key="1">
    <source>
        <dbReference type="ARBA" id="ARBA00004496"/>
    </source>
</evidence>
<dbReference type="CDD" id="cd01335">
    <property type="entry name" value="Radical_SAM"/>
    <property type="match status" value="1"/>
</dbReference>
<evidence type="ECO:0000256" key="3">
    <source>
        <dbReference type="ARBA" id="ARBA00005493"/>
    </source>
</evidence>
<keyword evidence="10 14" id="KW-0408">Iron</keyword>
<keyword evidence="12 14" id="KW-0627">Porphyrin biosynthesis</keyword>
<dbReference type="OrthoDB" id="9808022at2"/>
<evidence type="ECO:0000313" key="18">
    <source>
        <dbReference type="EMBL" id="TDR46740.1"/>
    </source>
</evidence>
<feature type="binding site" evidence="15">
    <location>
        <position position="177"/>
    </location>
    <ligand>
        <name>S-adenosyl-L-methionine</name>
        <dbReference type="ChEBI" id="CHEBI:59789"/>
        <label>2</label>
    </ligand>
</feature>
<comment type="subunit">
    <text evidence="4">Monomer.</text>
</comment>
<reference evidence="18 19" key="1">
    <citation type="submission" date="2019-03" db="EMBL/GenBank/DDBJ databases">
        <title>Genomic Encyclopedia of Type Strains, Phase IV (KMG-IV): sequencing the most valuable type-strain genomes for metagenomic binning, comparative biology and taxonomic classification.</title>
        <authorList>
            <person name="Goeker M."/>
        </authorList>
    </citation>
    <scope>NUCLEOTIDE SEQUENCE [LARGE SCALE GENOMIC DNA]</scope>
    <source>
        <strain evidence="18 19">DSM 21667</strain>
    </source>
</reference>
<dbReference type="InterPro" id="IPR034505">
    <property type="entry name" value="Coproporphyrinogen-III_oxidase"/>
</dbReference>
<evidence type="ECO:0000256" key="7">
    <source>
        <dbReference type="ARBA" id="ARBA00022691"/>
    </source>
</evidence>
<dbReference type="PANTHER" id="PTHR13932:SF6">
    <property type="entry name" value="OXYGEN-INDEPENDENT COPROPORPHYRINOGEN III OXIDASE"/>
    <property type="match status" value="1"/>
</dbReference>
<feature type="binding site" evidence="16">
    <location>
        <position position="68"/>
    </location>
    <ligand>
        <name>[4Fe-4S] cluster</name>
        <dbReference type="ChEBI" id="CHEBI:49883"/>
        <note>4Fe-4S-S-AdoMet</note>
    </ligand>
</feature>
<dbReference type="EMBL" id="SNZH01000003">
    <property type="protein sequence ID" value="TDR46740.1"/>
    <property type="molecule type" value="Genomic_DNA"/>
</dbReference>
<dbReference type="PANTHER" id="PTHR13932">
    <property type="entry name" value="COPROPORPHYRINIGEN III OXIDASE"/>
    <property type="match status" value="1"/>
</dbReference>
<dbReference type="GO" id="GO:0046872">
    <property type="term" value="F:metal ion binding"/>
    <property type="evidence" value="ECO:0007669"/>
    <property type="project" value="UniProtKB-KW"/>
</dbReference>
<evidence type="ECO:0000256" key="6">
    <source>
        <dbReference type="ARBA" id="ARBA00022490"/>
    </source>
</evidence>
<gene>
    <name evidence="18" type="ORF">DFR29_103276</name>
</gene>
<dbReference type="GO" id="GO:0051539">
    <property type="term" value="F:4 iron, 4 sulfur cluster binding"/>
    <property type="evidence" value="ECO:0007669"/>
    <property type="project" value="UniProtKB-KW"/>
</dbReference>
<evidence type="ECO:0000256" key="8">
    <source>
        <dbReference type="ARBA" id="ARBA00022723"/>
    </source>
</evidence>
<dbReference type="Proteomes" id="UP000295293">
    <property type="component" value="Unassembled WGS sequence"/>
</dbReference>
<dbReference type="GO" id="GO:0005737">
    <property type="term" value="C:cytoplasm"/>
    <property type="evidence" value="ECO:0007669"/>
    <property type="project" value="UniProtKB-SubCell"/>
</dbReference>
<keyword evidence="7 14" id="KW-0949">S-adenosyl-L-methionine</keyword>
<dbReference type="FunFam" id="1.10.10.920:FF:000001">
    <property type="entry name" value="Coproporphyrinogen-III oxidase"/>
    <property type="match status" value="1"/>
</dbReference>
<dbReference type="NCBIfam" id="TIGR00538">
    <property type="entry name" value="hemN"/>
    <property type="match status" value="1"/>
</dbReference>
<dbReference type="InterPro" id="IPR010723">
    <property type="entry name" value="HemN_C"/>
</dbReference>
<dbReference type="SUPFAM" id="SSF102114">
    <property type="entry name" value="Radical SAM enzymes"/>
    <property type="match status" value="1"/>
</dbReference>
<feature type="binding site" evidence="15">
    <location>
        <position position="214"/>
    </location>
    <ligand>
        <name>S-adenosyl-L-methionine</name>
        <dbReference type="ChEBI" id="CHEBI:59789"/>
        <label>2</label>
    </ligand>
</feature>
<evidence type="ECO:0000256" key="15">
    <source>
        <dbReference type="PIRSR" id="PIRSR000167-1"/>
    </source>
</evidence>
<comment type="similarity">
    <text evidence="3 14">Belongs to the anaerobic coproporphyrinogen-III oxidase family.</text>
</comment>
<dbReference type="InterPro" id="IPR006638">
    <property type="entry name" value="Elp3/MiaA/NifB-like_rSAM"/>
</dbReference>
<comment type="catalytic activity">
    <reaction evidence="13 14">
        <text>coproporphyrinogen III + 2 S-adenosyl-L-methionine = protoporphyrinogen IX + 2 5'-deoxyadenosine + 2 L-methionine + 2 CO2</text>
        <dbReference type="Rhea" id="RHEA:15425"/>
        <dbReference type="ChEBI" id="CHEBI:16526"/>
        <dbReference type="ChEBI" id="CHEBI:17319"/>
        <dbReference type="ChEBI" id="CHEBI:57307"/>
        <dbReference type="ChEBI" id="CHEBI:57309"/>
        <dbReference type="ChEBI" id="CHEBI:57844"/>
        <dbReference type="ChEBI" id="CHEBI:59789"/>
        <dbReference type="EC" id="1.3.98.3"/>
    </reaction>
</comment>
<dbReference type="PROSITE" id="PS51918">
    <property type="entry name" value="RADICAL_SAM"/>
    <property type="match status" value="1"/>
</dbReference>
<evidence type="ECO:0000256" key="14">
    <source>
        <dbReference type="PIRNR" id="PIRNR000167"/>
    </source>
</evidence>
<dbReference type="PIRSF" id="PIRSF000167">
    <property type="entry name" value="HemN"/>
    <property type="match status" value="1"/>
</dbReference>
<dbReference type="Pfam" id="PF04055">
    <property type="entry name" value="Radical_SAM"/>
    <property type="match status" value="1"/>
</dbReference>
<keyword evidence="5 14" id="KW-0004">4Fe-4S</keyword>
<comment type="cofactor">
    <cofactor evidence="14 16">
        <name>[4Fe-4S] cluster</name>
        <dbReference type="ChEBI" id="CHEBI:49883"/>
    </cofactor>
    <text evidence="14 16">Binds 1 [4Fe-4S] cluster. The cluster is coordinated with 3 cysteines and an exchangeable S-adenosyl-L-methionine.</text>
</comment>
<dbReference type="Pfam" id="PF06969">
    <property type="entry name" value="HemN_C"/>
    <property type="match status" value="1"/>
</dbReference>
<dbReference type="GO" id="GO:0006782">
    <property type="term" value="P:protoporphyrinogen IX biosynthetic process"/>
    <property type="evidence" value="ECO:0007669"/>
    <property type="project" value="UniProtKB-UniPathway"/>
</dbReference>
<evidence type="ECO:0000256" key="5">
    <source>
        <dbReference type="ARBA" id="ARBA00022485"/>
    </source>
</evidence>
<sequence length="462" mass="51408">MSTLAFDSDLLRRYDKPGPRYTSYPAAPQFNSSFDATAMRQQIARSNGDLIPRHLSLYLHIPYCSSPCFYCGCNRLITRDPGKGEVYLQRLLREIEQMAPLFDRDREVVQLHLGGGTPNFLGPAQLRVLMQSLQRQFRLSTRRERDFSIELDPRFVTPQDVAQLAALGFNRASLGIQDFDAGVQQAVNRFQGVAQTRAVIDACREHGMASINVDLIYGLPRQTLRGFGGTLDTVIAAAPQRLAVYGYAHMPHLFRAQQQIAAADLPAAEAKLALLQLAVEKLGAAGYRHIGMDHFALPLDELARAQAKGSLQRNFMGYTTHADTDLLGLGVSAISRIADAYWQNPRALRDWESAVDAGRPALWRGLALTSDDLLREDAIQQLMCQGVIDIAALESRHAIVFAEYFADALQQLQPLQRDGLVICDKARITATPRGRLLLRVIAMCFDAYLQLPSAQPRFSRVI</sequence>
<organism evidence="18 19">
    <name type="scientific">Tahibacter aquaticus</name>
    <dbReference type="NCBI Taxonomy" id="520092"/>
    <lineage>
        <taxon>Bacteria</taxon>
        <taxon>Pseudomonadati</taxon>
        <taxon>Pseudomonadota</taxon>
        <taxon>Gammaproteobacteria</taxon>
        <taxon>Lysobacterales</taxon>
        <taxon>Rhodanobacteraceae</taxon>
        <taxon>Tahibacter</taxon>
    </lineage>
</organism>
<evidence type="ECO:0000256" key="10">
    <source>
        <dbReference type="ARBA" id="ARBA00023004"/>
    </source>
</evidence>
<feature type="binding site" evidence="15">
    <location>
        <position position="115"/>
    </location>
    <ligand>
        <name>S-adenosyl-L-methionine</name>
        <dbReference type="ChEBI" id="CHEBI:59789"/>
        <label>1</label>
    </ligand>
</feature>
<dbReference type="SFLD" id="SFLDS00029">
    <property type="entry name" value="Radical_SAM"/>
    <property type="match status" value="1"/>
</dbReference>
<feature type="binding site" evidence="15">
    <location>
        <position position="58"/>
    </location>
    <ligand>
        <name>S-adenosyl-L-methionine</name>
        <dbReference type="ChEBI" id="CHEBI:59789"/>
        <label>1</label>
    </ligand>
</feature>
<keyword evidence="19" id="KW-1185">Reference proteome</keyword>
<dbReference type="GO" id="GO:0051989">
    <property type="term" value="F:coproporphyrinogen dehydrogenase activity"/>
    <property type="evidence" value="ECO:0007669"/>
    <property type="project" value="UniProtKB-EC"/>
</dbReference>
<evidence type="ECO:0000256" key="4">
    <source>
        <dbReference type="ARBA" id="ARBA00011245"/>
    </source>
</evidence>
<evidence type="ECO:0000256" key="16">
    <source>
        <dbReference type="PIRSR" id="PIRSR000167-2"/>
    </source>
</evidence>
<comment type="caution">
    <text evidence="18">The sequence shown here is derived from an EMBL/GenBank/DDBJ whole genome shotgun (WGS) entry which is preliminary data.</text>
</comment>
<comment type="pathway">
    <text evidence="2 14">Porphyrin-containing compound metabolism; protoporphyrin-IX biosynthesis; protoporphyrinogen-IX from coproporphyrinogen-III (AdoMet route): step 1/1.</text>
</comment>
<evidence type="ECO:0000256" key="9">
    <source>
        <dbReference type="ARBA" id="ARBA00023002"/>
    </source>
</evidence>
<dbReference type="InterPro" id="IPR007197">
    <property type="entry name" value="rSAM"/>
</dbReference>
<evidence type="ECO:0000256" key="12">
    <source>
        <dbReference type="ARBA" id="ARBA00023244"/>
    </source>
</evidence>
<dbReference type="Gene3D" id="3.30.750.200">
    <property type="match status" value="1"/>
</dbReference>
<dbReference type="AlphaFoldDB" id="A0A4R6Z4Y1"/>
<comment type="subcellular location">
    <subcellularLocation>
        <location evidence="1 14">Cytoplasm</location>
    </subcellularLocation>
</comment>
<proteinExistence type="inferred from homology"/>
<dbReference type="InterPro" id="IPR004558">
    <property type="entry name" value="Coprogen_oxidase_HemN"/>
</dbReference>
<dbReference type="GO" id="GO:0004109">
    <property type="term" value="F:coproporphyrinogen oxidase activity"/>
    <property type="evidence" value="ECO:0007669"/>
    <property type="project" value="InterPro"/>
</dbReference>
<dbReference type="Gene3D" id="1.10.10.920">
    <property type="match status" value="1"/>
</dbReference>
<keyword evidence="9 14" id="KW-0560">Oxidoreductase</keyword>
<feature type="binding site" evidence="15">
    <location>
        <position position="334"/>
    </location>
    <ligand>
        <name>S-adenosyl-L-methionine</name>
        <dbReference type="ChEBI" id="CHEBI:59789"/>
        <label>1</label>
    </ligand>
</feature>
<name>A0A4R6Z4Y1_9GAMM</name>
<evidence type="ECO:0000256" key="2">
    <source>
        <dbReference type="ARBA" id="ARBA00004785"/>
    </source>
</evidence>
<evidence type="ECO:0000313" key="19">
    <source>
        <dbReference type="Proteomes" id="UP000295293"/>
    </source>
</evidence>
<dbReference type="EC" id="1.3.98.3" evidence="14"/>
<protein>
    <recommendedName>
        <fullName evidence="14">Coproporphyrinogen-III oxidase</fullName>
        <ecNumber evidence="14">1.3.98.3</ecNumber>
    </recommendedName>
</protein>
<keyword evidence="6 14" id="KW-0963">Cytoplasm</keyword>
<dbReference type="RefSeq" id="WP_133817871.1">
    <property type="nucleotide sequence ID" value="NZ_SNZH01000003.1"/>
</dbReference>
<accession>A0A4R6Z4Y1</accession>
<feature type="binding site" evidence="15">
    <location>
        <begin position="116"/>
        <end position="117"/>
    </location>
    <ligand>
        <name>S-adenosyl-L-methionine</name>
        <dbReference type="ChEBI" id="CHEBI:59789"/>
        <label>2</label>
    </ligand>
</feature>
<feature type="binding site" evidence="15">
    <location>
        <begin position="70"/>
        <end position="72"/>
    </location>
    <ligand>
        <name>S-adenosyl-L-methionine</name>
        <dbReference type="ChEBI" id="CHEBI:59789"/>
        <label>2</label>
    </ligand>
</feature>
<dbReference type="SFLD" id="SFLDG01065">
    <property type="entry name" value="anaerobic_coproporphyrinogen-I"/>
    <property type="match status" value="1"/>
</dbReference>
<evidence type="ECO:0000259" key="17">
    <source>
        <dbReference type="PROSITE" id="PS51918"/>
    </source>
</evidence>
<feature type="binding site" evidence="15">
    <location>
        <position position="189"/>
    </location>
    <ligand>
        <name>S-adenosyl-L-methionine</name>
        <dbReference type="ChEBI" id="CHEBI:59789"/>
        <label>2</label>
    </ligand>
</feature>
<feature type="binding site" evidence="15">
    <location>
        <position position="150"/>
    </location>
    <ligand>
        <name>S-adenosyl-L-methionine</name>
        <dbReference type="ChEBI" id="CHEBI:59789"/>
        <label>1</label>
    </ligand>
</feature>
<keyword evidence="11 14" id="KW-0411">Iron-sulfur</keyword>
<feature type="binding site" evidence="15">
    <location>
        <position position="248"/>
    </location>
    <ligand>
        <name>S-adenosyl-L-methionine</name>
        <dbReference type="ChEBI" id="CHEBI:59789"/>
        <label>2</label>
    </ligand>
</feature>
<dbReference type="InterPro" id="IPR058240">
    <property type="entry name" value="rSAM_sf"/>
</dbReference>
<dbReference type="SMART" id="SM00729">
    <property type="entry name" value="Elp3"/>
    <property type="match status" value="1"/>
</dbReference>
<dbReference type="UniPathway" id="UPA00251">
    <property type="reaction ID" value="UER00323"/>
</dbReference>
<evidence type="ECO:0000256" key="11">
    <source>
        <dbReference type="ARBA" id="ARBA00023014"/>
    </source>
</evidence>
<keyword evidence="8 14" id="KW-0479">Metal-binding</keyword>